<evidence type="ECO:0000256" key="4">
    <source>
        <dbReference type="ARBA" id="ARBA00022806"/>
    </source>
</evidence>
<dbReference type="PANTHER" id="PTHR18934">
    <property type="entry name" value="ATP-DEPENDENT RNA HELICASE"/>
    <property type="match status" value="1"/>
</dbReference>
<keyword evidence="5" id="KW-0067">ATP-binding</keyword>
<evidence type="ECO:0000259" key="7">
    <source>
        <dbReference type="PROSITE" id="PS51192"/>
    </source>
</evidence>
<keyword evidence="2" id="KW-0547">Nucleotide-binding</keyword>
<dbReference type="PANTHER" id="PTHR18934:SF99">
    <property type="entry name" value="ATP-DEPENDENT RNA HELICASE DHX37-RELATED"/>
    <property type="match status" value="1"/>
</dbReference>
<dbReference type="InterPro" id="IPR011545">
    <property type="entry name" value="DEAD/DEAH_box_helicase_dom"/>
</dbReference>
<name>A0A1V0SDF7_9VIRU</name>
<keyword evidence="4 9" id="KW-0347">Helicase</keyword>
<evidence type="ECO:0000256" key="3">
    <source>
        <dbReference type="ARBA" id="ARBA00022801"/>
    </source>
</evidence>
<keyword evidence="3" id="KW-0378">Hydrolase</keyword>
<evidence type="ECO:0000313" key="9">
    <source>
        <dbReference type="EMBL" id="ARF09664.1"/>
    </source>
</evidence>
<dbReference type="CDD" id="cd18791">
    <property type="entry name" value="SF2_C_RHA"/>
    <property type="match status" value="1"/>
</dbReference>
<dbReference type="Gene3D" id="1.20.120.1080">
    <property type="match status" value="1"/>
</dbReference>
<dbReference type="InterPro" id="IPR027417">
    <property type="entry name" value="P-loop_NTPase"/>
</dbReference>
<dbReference type="GO" id="GO:0016787">
    <property type="term" value="F:hydrolase activity"/>
    <property type="evidence" value="ECO:0007669"/>
    <property type="project" value="UniProtKB-KW"/>
</dbReference>
<dbReference type="InterPro" id="IPR014001">
    <property type="entry name" value="Helicase_ATP-bd"/>
</dbReference>
<dbReference type="InterPro" id="IPR001650">
    <property type="entry name" value="Helicase_C-like"/>
</dbReference>
<gene>
    <name evidence="9" type="ORF">Indivirus_2_43</name>
</gene>
<dbReference type="EMBL" id="KY684086">
    <property type="protein sequence ID" value="ARF09664.1"/>
    <property type="molecule type" value="Genomic_DNA"/>
</dbReference>
<dbReference type="Pfam" id="PF00271">
    <property type="entry name" value="Helicase_C"/>
    <property type="match status" value="1"/>
</dbReference>
<dbReference type="PROSITE" id="PS51194">
    <property type="entry name" value="HELICASE_CTER"/>
    <property type="match status" value="1"/>
</dbReference>
<dbReference type="SUPFAM" id="SSF52540">
    <property type="entry name" value="P-loop containing nucleoside triphosphate hydrolases"/>
    <property type="match status" value="1"/>
</dbReference>
<organism evidence="9">
    <name type="scientific">Indivirus ILV1</name>
    <dbReference type="NCBI Taxonomy" id="1977633"/>
    <lineage>
        <taxon>Viruses</taxon>
        <taxon>Varidnaviria</taxon>
        <taxon>Bamfordvirae</taxon>
        <taxon>Nucleocytoviricota</taxon>
        <taxon>Megaviricetes</taxon>
        <taxon>Imitervirales</taxon>
        <taxon>Mimiviridae</taxon>
        <taxon>Klosneuvirinae</taxon>
        <taxon>Indivirus</taxon>
    </lineage>
</organism>
<evidence type="ECO:0000256" key="5">
    <source>
        <dbReference type="ARBA" id="ARBA00022840"/>
    </source>
</evidence>
<dbReference type="PROSITE" id="PS51192">
    <property type="entry name" value="HELICASE_ATP_BIND_1"/>
    <property type="match status" value="1"/>
</dbReference>
<accession>A0A1V0SDF7</accession>
<dbReference type="SMART" id="SM00490">
    <property type="entry name" value="HELICc"/>
    <property type="match status" value="1"/>
</dbReference>
<dbReference type="CDD" id="cd17917">
    <property type="entry name" value="DEXHc_RHA-like"/>
    <property type="match status" value="1"/>
</dbReference>
<evidence type="ECO:0000256" key="6">
    <source>
        <dbReference type="SAM" id="MobiDB-lite"/>
    </source>
</evidence>
<proteinExistence type="inferred from homology"/>
<dbReference type="GO" id="GO:0003723">
    <property type="term" value="F:RNA binding"/>
    <property type="evidence" value="ECO:0007669"/>
    <property type="project" value="TreeGrafter"/>
</dbReference>
<reference evidence="9" key="1">
    <citation type="journal article" date="2017" name="Science">
        <title>Giant viruses with an expanded complement of translation system components.</title>
        <authorList>
            <person name="Schulz F."/>
            <person name="Yutin N."/>
            <person name="Ivanova N.N."/>
            <person name="Ortega D.R."/>
            <person name="Lee T.K."/>
            <person name="Vierheilig J."/>
            <person name="Daims H."/>
            <person name="Horn M."/>
            <person name="Wagner M."/>
            <person name="Jensen G.J."/>
            <person name="Kyrpides N.C."/>
            <person name="Koonin E.V."/>
            <person name="Woyke T."/>
        </authorList>
    </citation>
    <scope>NUCLEOTIDE SEQUENCE</scope>
    <source>
        <strain evidence="9">ILV1</strain>
    </source>
</reference>
<evidence type="ECO:0000256" key="1">
    <source>
        <dbReference type="ARBA" id="ARBA00008792"/>
    </source>
</evidence>
<evidence type="ECO:0000259" key="8">
    <source>
        <dbReference type="PROSITE" id="PS51194"/>
    </source>
</evidence>
<dbReference type="SMART" id="SM00487">
    <property type="entry name" value="DEXDc"/>
    <property type="match status" value="1"/>
</dbReference>
<dbReference type="GO" id="GO:0004386">
    <property type="term" value="F:helicase activity"/>
    <property type="evidence" value="ECO:0007669"/>
    <property type="project" value="UniProtKB-KW"/>
</dbReference>
<dbReference type="GO" id="GO:0005524">
    <property type="term" value="F:ATP binding"/>
    <property type="evidence" value="ECO:0007669"/>
    <property type="project" value="UniProtKB-KW"/>
</dbReference>
<sequence length="703" mass="81134">MNENIGILDPNGKNNNPLNNKPYSDKYKKLAQVWSKLPAYKKAHDIIDKIKENQVILTIFETGAGKTVLNPKFALHAYNYDAKIAITLPKRIITKSAAEYAALTLDVELGEEVGYQYKGSPSNAKSDKTKLLYATDGTIVARLLKDPQLNEFNAVIIDEAHDRKVQIDFLLYLLRETLKIRPDFKIIIMSATINAELFANYFKDFKFAKIEVPGARTFPIESIFLEESMNYNKILEKGFEILIQIMKNDDPTTKSAHDIIFFVTSSNEAFKICQMLNDHIKKEKQSKCDISCKGDVFCIEVYAGMHPEKQTLAQDKEKYKNGKYIRKVVISTNVAESSLTIDGVRYVIDSGYELKGSYDPILRARKLERSLITQAQAKQRMGRAGRTEPGICYHMYTKEEFDNKMIKFPEPEIRINDITSECLKLLVNDNIGTVEKLINIFTSFIEPPKEDFIRTSVDVLEHIRVLKDNKITDYGKFLNEIPEDDLFMANSIVFGKLYNCSREITKINTMIAACRGNISDLYSIPSKDNEKLMEKFKKEKSKFSHKYGDHLSLLKIFDDMMENKDKLYDWCYKNFFKINTFVKISEEYKKKKEKINRINISKETFENFGFKYFEKINQLDVPERVLACIIMGFQMNTAIVHNSAYHTKFYKGNNIKINKMSFLHGKDKLPKNVVYYELFVSMGRMDLSIVSKIPNKIVKTLAN</sequence>
<feature type="domain" description="Helicase C-terminal" evidence="8">
    <location>
        <begin position="238"/>
        <end position="431"/>
    </location>
</feature>
<protein>
    <submittedName>
        <fullName evidence="9">HrpA-like RNA helicase</fullName>
    </submittedName>
</protein>
<feature type="compositionally biased region" description="Low complexity" evidence="6">
    <location>
        <begin position="10"/>
        <end position="22"/>
    </location>
</feature>
<feature type="domain" description="Helicase ATP-binding" evidence="7">
    <location>
        <begin position="47"/>
        <end position="211"/>
    </location>
</feature>
<comment type="similarity">
    <text evidence="1">Belongs to the DEAD box helicase family. DEAH subfamily.</text>
</comment>
<feature type="region of interest" description="Disordered" evidence="6">
    <location>
        <begin position="1"/>
        <end position="22"/>
    </location>
</feature>
<evidence type="ECO:0000256" key="2">
    <source>
        <dbReference type="ARBA" id="ARBA00022741"/>
    </source>
</evidence>
<dbReference type="Pfam" id="PF00270">
    <property type="entry name" value="DEAD"/>
    <property type="match status" value="1"/>
</dbReference>
<dbReference type="Gene3D" id="3.40.50.300">
    <property type="entry name" value="P-loop containing nucleotide triphosphate hydrolases"/>
    <property type="match status" value="2"/>
</dbReference>